<dbReference type="AlphaFoldDB" id="A0A1X7VL20"/>
<accession>A0A1X7VL20</accession>
<name>A0A1X7VL20_AMPQE</name>
<dbReference type="InParanoid" id="A0A1X7VL20"/>
<evidence type="ECO:0000313" key="1">
    <source>
        <dbReference type="EnsemblMetazoa" id="Aqu2.1.40599_001"/>
    </source>
</evidence>
<organism evidence="1">
    <name type="scientific">Amphimedon queenslandica</name>
    <name type="common">Sponge</name>
    <dbReference type="NCBI Taxonomy" id="400682"/>
    <lineage>
        <taxon>Eukaryota</taxon>
        <taxon>Metazoa</taxon>
        <taxon>Porifera</taxon>
        <taxon>Demospongiae</taxon>
        <taxon>Heteroscleromorpha</taxon>
        <taxon>Haplosclerida</taxon>
        <taxon>Niphatidae</taxon>
        <taxon>Amphimedon</taxon>
    </lineage>
</organism>
<protein>
    <submittedName>
        <fullName evidence="1">Uncharacterized protein</fullName>
    </submittedName>
</protein>
<reference evidence="1" key="1">
    <citation type="submission" date="2017-05" db="UniProtKB">
        <authorList>
            <consortium name="EnsemblMetazoa"/>
        </authorList>
    </citation>
    <scope>IDENTIFICATION</scope>
</reference>
<sequence length="258" mass="28459">MKRKVCTIMDFWGSKAKISNSTKVEAINEQAGLATNYEVVRIQQSPSTSSQGPEAAASLLSSNETSTFLVVVLDISKQKPHRLVQPVIKHPQSMFGSVGIGLSRVGGTAWLEYSTSPDPTFKSIWFRDWKHALGKGVLSIHSSLATHTEAMLNWNGYKKRIDSDSSVVHVVQLDRLGAKVIADNRKYVESLMEGVLYCAEQGISLRGHDESESSSNYKSLLTKVISQHSSEVDLMTKENLLGPPAFQNEIIHFLANKV</sequence>
<proteinExistence type="predicted"/>
<dbReference type="EnsemblMetazoa" id="Aqu2.1.40599_001">
    <property type="protein sequence ID" value="Aqu2.1.40599_001"/>
    <property type="gene ID" value="Aqu2.1.40599"/>
</dbReference>